<evidence type="ECO:0000256" key="1">
    <source>
        <dbReference type="ARBA" id="ARBA00009174"/>
    </source>
</evidence>
<dbReference type="RefSeq" id="WP_369047092.1">
    <property type="nucleotide sequence ID" value="NZ_CP163302.1"/>
</dbReference>
<dbReference type="InterPro" id="IPR029069">
    <property type="entry name" value="HotDog_dom_sf"/>
</dbReference>
<dbReference type="NCBIfam" id="NF000582">
    <property type="entry name" value="PRK00006.1"/>
    <property type="match status" value="1"/>
</dbReference>
<name>A0AB39L763_9MICC</name>
<dbReference type="EC" id="4.2.1.59" evidence="3"/>
<dbReference type="KEGG" id="spue:AB5L97_07770"/>
<comment type="similarity">
    <text evidence="1">Belongs to the thioester dehydratase family. FabZ subfamily.</text>
</comment>
<dbReference type="InterPro" id="IPR013114">
    <property type="entry name" value="FabA_FabZ"/>
</dbReference>
<dbReference type="Gene3D" id="3.10.129.10">
    <property type="entry name" value="Hotdog Thioesterase"/>
    <property type="match status" value="1"/>
</dbReference>
<organism evidence="3">
    <name type="scientific">Sinomonas puerhi</name>
    <dbReference type="NCBI Taxonomy" id="3238584"/>
    <lineage>
        <taxon>Bacteria</taxon>
        <taxon>Bacillati</taxon>
        <taxon>Actinomycetota</taxon>
        <taxon>Actinomycetes</taxon>
        <taxon>Micrococcales</taxon>
        <taxon>Micrococcaceae</taxon>
        <taxon>Sinomonas</taxon>
    </lineage>
</organism>
<evidence type="ECO:0000313" key="3">
    <source>
        <dbReference type="EMBL" id="XDP46880.1"/>
    </source>
</evidence>
<dbReference type="AlphaFoldDB" id="A0AB39L763"/>
<accession>A0AB39L763</accession>
<dbReference type="Pfam" id="PF07977">
    <property type="entry name" value="FabA"/>
    <property type="match status" value="1"/>
</dbReference>
<sequence length="157" mass="16911">MSEALISARTTQTIAHFYPHRHPFLLVDRIEEAGPDQAVGIKAVTATEPWFTGHFPERPVLPGVILLEAMAQVGRFLKPLDRELLSSRLARIDAVKFLREAVPGDVLRMVATSEGELGDVSKYKVVASVDDEPCASAQFTVHSVLAPAAGTPAGARA</sequence>
<dbReference type="EMBL" id="CP163302">
    <property type="protein sequence ID" value="XDP46880.1"/>
    <property type="molecule type" value="Genomic_DNA"/>
</dbReference>
<gene>
    <name evidence="3" type="primary">fabZ</name>
    <name evidence="3" type="ORF">AB5L97_07770</name>
</gene>
<dbReference type="PANTHER" id="PTHR30272:SF1">
    <property type="entry name" value="3-HYDROXYACYL-[ACYL-CARRIER-PROTEIN] DEHYDRATASE"/>
    <property type="match status" value="1"/>
</dbReference>
<dbReference type="PANTHER" id="PTHR30272">
    <property type="entry name" value="3-HYDROXYACYL-[ACYL-CARRIER-PROTEIN] DEHYDRATASE"/>
    <property type="match status" value="1"/>
</dbReference>
<dbReference type="GO" id="GO:0019171">
    <property type="term" value="F:(3R)-hydroxyacyl-[acyl-carrier-protein] dehydratase activity"/>
    <property type="evidence" value="ECO:0007669"/>
    <property type="project" value="UniProtKB-EC"/>
</dbReference>
<reference evidence="3" key="1">
    <citation type="submission" date="2024-07" db="EMBL/GenBank/DDBJ databases">
        <authorList>
            <person name="fu j."/>
        </authorList>
    </citation>
    <scope>NUCLEOTIDE SEQUENCE</scope>
    <source>
        <strain evidence="3">P10A9</strain>
    </source>
</reference>
<keyword evidence="2 3" id="KW-0456">Lyase</keyword>
<protein>
    <submittedName>
        <fullName evidence="3">3-hydroxyacyl-ACP dehydratase FabZ</fullName>
        <ecNumber evidence="3">4.2.1.59</ecNumber>
    </submittedName>
</protein>
<dbReference type="SUPFAM" id="SSF54637">
    <property type="entry name" value="Thioesterase/thiol ester dehydrase-isomerase"/>
    <property type="match status" value="1"/>
</dbReference>
<evidence type="ECO:0000256" key="2">
    <source>
        <dbReference type="ARBA" id="ARBA00023239"/>
    </source>
</evidence>
<proteinExistence type="inferred from homology"/>
<dbReference type="CDD" id="cd01288">
    <property type="entry name" value="FabZ"/>
    <property type="match status" value="1"/>
</dbReference>